<protein>
    <submittedName>
        <fullName evidence="1">Uncharacterized protein</fullName>
    </submittedName>
</protein>
<reference evidence="1 2" key="1">
    <citation type="journal article" date="2023" name="Mol. Phylogenet. Evol.">
        <title>Genome-scale phylogeny and comparative genomics of the fungal order Sordariales.</title>
        <authorList>
            <person name="Hensen N."/>
            <person name="Bonometti L."/>
            <person name="Westerberg I."/>
            <person name="Brannstrom I.O."/>
            <person name="Guillou S."/>
            <person name="Cros-Aarteil S."/>
            <person name="Calhoun S."/>
            <person name="Haridas S."/>
            <person name="Kuo A."/>
            <person name="Mondo S."/>
            <person name="Pangilinan J."/>
            <person name="Riley R."/>
            <person name="LaButti K."/>
            <person name="Andreopoulos B."/>
            <person name="Lipzen A."/>
            <person name="Chen C."/>
            <person name="Yan M."/>
            <person name="Daum C."/>
            <person name="Ng V."/>
            <person name="Clum A."/>
            <person name="Steindorff A."/>
            <person name="Ohm R.A."/>
            <person name="Martin F."/>
            <person name="Silar P."/>
            <person name="Natvig D.O."/>
            <person name="Lalanne C."/>
            <person name="Gautier V."/>
            <person name="Ament-Velasquez S.L."/>
            <person name="Kruys A."/>
            <person name="Hutchinson M.I."/>
            <person name="Powell A.J."/>
            <person name="Barry K."/>
            <person name="Miller A.N."/>
            <person name="Grigoriev I.V."/>
            <person name="Debuchy R."/>
            <person name="Gladieux P."/>
            <person name="Hiltunen Thoren M."/>
            <person name="Johannesson H."/>
        </authorList>
    </citation>
    <scope>NUCLEOTIDE SEQUENCE [LARGE SCALE GENOMIC DNA]</scope>
    <source>
        <strain evidence="1 2">FGSC 10403</strain>
    </source>
</reference>
<name>A0AAJ0IBH7_9PEZI</name>
<gene>
    <name evidence="1" type="ORF">B0T23DRAFT_60486</name>
</gene>
<organism evidence="1 2">
    <name type="scientific">Neurospora hispaniola</name>
    <dbReference type="NCBI Taxonomy" id="588809"/>
    <lineage>
        <taxon>Eukaryota</taxon>
        <taxon>Fungi</taxon>
        <taxon>Dikarya</taxon>
        <taxon>Ascomycota</taxon>
        <taxon>Pezizomycotina</taxon>
        <taxon>Sordariomycetes</taxon>
        <taxon>Sordariomycetidae</taxon>
        <taxon>Sordariales</taxon>
        <taxon>Sordariaceae</taxon>
        <taxon>Neurospora</taxon>
    </lineage>
</organism>
<dbReference type="Proteomes" id="UP001285908">
    <property type="component" value="Unassembled WGS sequence"/>
</dbReference>
<sequence>MAYLLNLCLQSAAGMECSWLLPFFVIAVTATVTSTRLFLRLPLSHTFSEKSPSLELRQSANTTTTHLGSRPSRPIHPVISQDAMLIFGLCCMYSTSLYPRDPIIAKSIKPNWFKKTALVIARTRFSPSDTRHQVQLSCLPMMRPISST</sequence>
<dbReference type="RefSeq" id="XP_062694900.1">
    <property type="nucleotide sequence ID" value="XM_062841526.1"/>
</dbReference>
<dbReference type="GeneID" id="87879148"/>
<comment type="caution">
    <text evidence="1">The sequence shown here is derived from an EMBL/GenBank/DDBJ whole genome shotgun (WGS) entry which is preliminary data.</text>
</comment>
<evidence type="ECO:0000313" key="1">
    <source>
        <dbReference type="EMBL" id="KAK3496636.1"/>
    </source>
</evidence>
<proteinExistence type="predicted"/>
<dbReference type="AlphaFoldDB" id="A0AAJ0IBH7"/>
<dbReference type="EMBL" id="JAULSX010000002">
    <property type="protein sequence ID" value="KAK3496636.1"/>
    <property type="molecule type" value="Genomic_DNA"/>
</dbReference>
<keyword evidence="2" id="KW-1185">Reference proteome</keyword>
<evidence type="ECO:0000313" key="2">
    <source>
        <dbReference type="Proteomes" id="UP001285908"/>
    </source>
</evidence>
<accession>A0AAJ0IBH7</accession>